<keyword evidence="3" id="KW-1185">Reference proteome</keyword>
<dbReference type="PROSITE" id="PS50093">
    <property type="entry name" value="PKD"/>
    <property type="match status" value="2"/>
</dbReference>
<feature type="domain" description="PKD" evidence="1">
    <location>
        <begin position="304"/>
        <end position="369"/>
    </location>
</feature>
<dbReference type="AlphaFoldDB" id="A0A4R8H072"/>
<protein>
    <submittedName>
        <fullName evidence="2">PKD repeat protein</fullName>
    </submittedName>
</protein>
<dbReference type="Pfam" id="PF18911">
    <property type="entry name" value="PKD_4"/>
    <property type="match status" value="1"/>
</dbReference>
<evidence type="ECO:0000259" key="1">
    <source>
        <dbReference type="PROSITE" id="PS50093"/>
    </source>
</evidence>
<organism evidence="2 3">
    <name type="scientific">Orenia marismortui</name>
    <dbReference type="NCBI Taxonomy" id="46469"/>
    <lineage>
        <taxon>Bacteria</taxon>
        <taxon>Bacillati</taxon>
        <taxon>Bacillota</taxon>
        <taxon>Clostridia</taxon>
        <taxon>Halanaerobiales</taxon>
        <taxon>Halobacteroidaceae</taxon>
        <taxon>Orenia</taxon>
    </lineage>
</organism>
<dbReference type="Pfam" id="PF13860">
    <property type="entry name" value="FlgD_ig"/>
    <property type="match status" value="1"/>
</dbReference>
<proteinExistence type="predicted"/>
<dbReference type="RefSeq" id="WP_134116974.1">
    <property type="nucleotide sequence ID" value="NZ_SOEG01000015.1"/>
</dbReference>
<accession>A0A4R8H072</accession>
<gene>
    <name evidence="2" type="ORF">C7959_11524</name>
</gene>
<dbReference type="CDD" id="cd00146">
    <property type="entry name" value="PKD"/>
    <property type="match status" value="3"/>
</dbReference>
<comment type="caution">
    <text evidence="2">The sequence shown here is derived from an EMBL/GenBank/DDBJ whole genome shotgun (WGS) entry which is preliminary data.</text>
</comment>
<dbReference type="SUPFAM" id="SSF49299">
    <property type="entry name" value="PKD domain"/>
    <property type="match status" value="3"/>
</dbReference>
<evidence type="ECO:0000313" key="2">
    <source>
        <dbReference type="EMBL" id="TDX51148.1"/>
    </source>
</evidence>
<dbReference type="InterPro" id="IPR035986">
    <property type="entry name" value="PKD_dom_sf"/>
</dbReference>
<dbReference type="STRING" id="926561.GCA_000379025_02896"/>
<dbReference type="Proteomes" id="UP000295832">
    <property type="component" value="Unassembled WGS sequence"/>
</dbReference>
<dbReference type="InterPro" id="IPR025965">
    <property type="entry name" value="FlgD/Vpr_Ig-like"/>
</dbReference>
<name>A0A4R8H072_9FIRM</name>
<dbReference type="Gene3D" id="2.60.40.4070">
    <property type="match status" value="3"/>
</dbReference>
<reference evidence="2 3" key="1">
    <citation type="submission" date="2019-03" db="EMBL/GenBank/DDBJ databases">
        <title>Subsurface microbial communities from deep shales in Ohio and West Virginia, USA.</title>
        <authorList>
            <person name="Wrighton K."/>
        </authorList>
    </citation>
    <scope>NUCLEOTIDE SEQUENCE [LARGE SCALE GENOMIC DNA]</scope>
    <source>
        <strain evidence="2 3">MSL 6dP</strain>
    </source>
</reference>
<dbReference type="Gene3D" id="2.60.40.10">
    <property type="entry name" value="Immunoglobulins"/>
    <property type="match status" value="2"/>
</dbReference>
<dbReference type="Gene3D" id="2.60.120.260">
    <property type="entry name" value="Galactose-binding domain-like"/>
    <property type="match status" value="1"/>
</dbReference>
<evidence type="ECO:0000313" key="3">
    <source>
        <dbReference type="Proteomes" id="UP000295832"/>
    </source>
</evidence>
<dbReference type="SMART" id="SM00089">
    <property type="entry name" value="PKD"/>
    <property type="match status" value="3"/>
</dbReference>
<dbReference type="InterPro" id="IPR013783">
    <property type="entry name" value="Ig-like_fold"/>
</dbReference>
<dbReference type="InterPro" id="IPR000601">
    <property type="entry name" value="PKD_dom"/>
</dbReference>
<sequence length="1004" mass="114352">MKKRADKYFLLVLILLIGVISVVDVSTAQESDSVITIGASIFAKEGSLGLSGDNYDFDKCIYSTGDLIYLNKWGDPFKEDEVVVNVDDNDLPKLDFDYFKKNADTYSASMDEFLEGLKDGRINYHRKIPGGIHFIDIPEGVDYQELNQRVRLDWEVDKDDPVFLVINGDVDIKRFSIRALNNVNFLVKGNLSIDTTFSLGSIPFFYDYGNLIYTEGDLKFVRNTFKSSHDYIWGEDLHRHNRFNKWFNGVIISGGNVDIGRALSWRYMKLNPITIDTVQKAIKKKADLVGRAPLKVYFDNNAESEVGTITTYKWDFENDGNYDWTSYVSDTFSHIYDEVGLYETKLTVFDNQGNSASKIFKVKILAKPAEVDWSVYPLEGRAPLNVNFEIKVSDDIKKCVVDFEGDGNYDYSKFEEILSFDEEYQNSNDNWIAEGSWGKSDSLYYTEPDSWTDSPAGNYGDNNDSSLIINEVDLSESEDPVLEFYHRYNVESYDDFCFVEISEDGGNSWNRLKQYTGSKPSFGKEEVLLADYVGEVVSIRFRLVSDGYRNYDGWYLDQIRVYDNRSEFTHSYEEVGSYKPTLKVIDSLGNEFIKTKEVRVKDRGSTDLSVGISVDKSKGDAPLTVNFDGVVYSYGSEVVLYEWDFDGDGIVDWSGEDKEEALNASYTYENSGLYQPELKITDNNGNSAKMKVEIRVNLDLSFDSVDRYFNPYQDESVRIDYNLDGPADVSIDLVKRDGSIVRSLLEEESRNAGLNSDSWDGRDDNGNLLEPDVYYVVIKANNGFSNDIVDNRDQFDKLSYPGINFSNSLTPYMSKFCDVSWYMGERALVTLYIGDYRSGERVRTFLNKEPLLAGNQSLLWDGINDSGEVAAENSYVFAIHLESIPKTGIILQPMNAYVKDFKVSPYYFNAEDNPYQAVPGMNETEFSITLTEAAKLKVDIYDKSGNKIRSLVSDKYQSNHLLTWDGVNDKGESLAEGLYRVEVRPISEAGLESETFKAYIYLFY</sequence>
<dbReference type="EMBL" id="SOEG01000015">
    <property type="protein sequence ID" value="TDX51148.1"/>
    <property type="molecule type" value="Genomic_DNA"/>
</dbReference>
<feature type="domain" description="PKD" evidence="1">
    <location>
        <begin position="635"/>
        <end position="696"/>
    </location>
</feature>
<dbReference type="InterPro" id="IPR022409">
    <property type="entry name" value="PKD/Chitinase_dom"/>
</dbReference>